<dbReference type="EMBL" id="RFFJ01000030">
    <property type="protein sequence ID" value="RMI42871.1"/>
    <property type="molecule type" value="Genomic_DNA"/>
</dbReference>
<proteinExistence type="predicted"/>
<dbReference type="Gene3D" id="3.40.50.150">
    <property type="entry name" value="Vaccinia Virus protein VP39"/>
    <property type="match status" value="1"/>
</dbReference>
<reference evidence="3 4" key="1">
    <citation type="submission" date="2018-10" db="EMBL/GenBank/DDBJ databases">
        <title>Isolation, diversity and antifungal activity of actinobacteria from wheat.</title>
        <authorList>
            <person name="Han C."/>
        </authorList>
    </citation>
    <scope>NUCLEOTIDE SEQUENCE [LARGE SCALE GENOMIC DNA]</scope>
    <source>
        <strain evidence="3 4">NEAU-YY642</strain>
    </source>
</reference>
<dbReference type="Pfam" id="PF13649">
    <property type="entry name" value="Methyltransf_25"/>
    <property type="match status" value="1"/>
</dbReference>
<gene>
    <name evidence="3" type="ORF">EBN88_08410</name>
</gene>
<comment type="caution">
    <text evidence="3">The sequence shown here is derived from an EMBL/GenBank/DDBJ whole genome shotgun (WGS) entry which is preliminary data.</text>
</comment>
<evidence type="ECO:0000313" key="4">
    <source>
        <dbReference type="Proteomes" id="UP000278673"/>
    </source>
</evidence>
<dbReference type="SUPFAM" id="SSF53335">
    <property type="entry name" value="S-adenosyl-L-methionine-dependent methyltransferases"/>
    <property type="match status" value="1"/>
</dbReference>
<accession>A0A3M2LZG6</accession>
<dbReference type="AlphaFoldDB" id="A0A3M2LZG6"/>
<dbReference type="GO" id="GO:0032259">
    <property type="term" value="P:methylation"/>
    <property type="evidence" value="ECO:0007669"/>
    <property type="project" value="UniProtKB-KW"/>
</dbReference>
<dbReference type="InterPro" id="IPR041698">
    <property type="entry name" value="Methyltransf_25"/>
</dbReference>
<evidence type="ECO:0000259" key="2">
    <source>
        <dbReference type="Pfam" id="PF13649"/>
    </source>
</evidence>
<keyword evidence="4" id="KW-1185">Reference proteome</keyword>
<dbReference type="GO" id="GO:0008168">
    <property type="term" value="F:methyltransferase activity"/>
    <property type="evidence" value="ECO:0007669"/>
    <property type="project" value="UniProtKB-KW"/>
</dbReference>
<protein>
    <submittedName>
        <fullName evidence="3">Class I SAM-dependent methyltransferase</fullName>
    </submittedName>
</protein>
<dbReference type="GO" id="GO:0017000">
    <property type="term" value="P:antibiotic biosynthetic process"/>
    <property type="evidence" value="ECO:0007669"/>
    <property type="project" value="UniProtKB-ARBA"/>
</dbReference>
<organism evidence="3 4">
    <name type="scientific">Streptomyces triticirhizae</name>
    <dbReference type="NCBI Taxonomy" id="2483353"/>
    <lineage>
        <taxon>Bacteria</taxon>
        <taxon>Bacillati</taxon>
        <taxon>Actinomycetota</taxon>
        <taxon>Actinomycetes</taxon>
        <taxon>Kitasatosporales</taxon>
        <taxon>Streptomycetaceae</taxon>
        <taxon>Streptomyces</taxon>
    </lineage>
</organism>
<keyword evidence="3" id="KW-0489">Methyltransferase</keyword>
<evidence type="ECO:0000313" key="3">
    <source>
        <dbReference type="EMBL" id="RMI42871.1"/>
    </source>
</evidence>
<dbReference type="PANTHER" id="PTHR43861">
    <property type="entry name" value="TRANS-ACONITATE 2-METHYLTRANSFERASE-RELATED"/>
    <property type="match status" value="1"/>
</dbReference>
<dbReference type="Proteomes" id="UP000278673">
    <property type="component" value="Unassembled WGS sequence"/>
</dbReference>
<keyword evidence="1 3" id="KW-0808">Transferase</keyword>
<sequence length="276" mass="30106">MCSFVEVVRRGCAAHWPRSGPYARVDAPWSQGGATVTQYDTLAARLADIEKAIGFLRENLEFPSFLRALGPVRGKRVLDVGCGDGHYARMVAELGAEQVVGTDSSAEMIRLAEAADEARPLGIDYQVHDVATMPELGPFDLVIAVNVLHYADSRTTLDAMCRRIGSQLAPGGRLLAYVGNARCEPEVVRDFGFLVDRPAHLGEGDPYTITIPVTPPASLRVHHWLPETLERAVESAGFTRVTWEEMVCSDSSGADDARLERLLKSPPSLLLSAHRE</sequence>
<evidence type="ECO:0000256" key="1">
    <source>
        <dbReference type="ARBA" id="ARBA00022679"/>
    </source>
</evidence>
<dbReference type="InterPro" id="IPR029063">
    <property type="entry name" value="SAM-dependent_MTases_sf"/>
</dbReference>
<dbReference type="CDD" id="cd02440">
    <property type="entry name" value="AdoMet_MTases"/>
    <property type="match status" value="1"/>
</dbReference>
<feature type="domain" description="Methyltransferase" evidence="2">
    <location>
        <begin position="77"/>
        <end position="172"/>
    </location>
</feature>
<name>A0A3M2LZG6_9ACTN</name>